<dbReference type="InterPro" id="IPR038602">
    <property type="entry name" value="Mite_allergen_7_sf"/>
</dbReference>
<comment type="caution">
    <text evidence="1">The sequence shown here is derived from an EMBL/GenBank/DDBJ whole genome shotgun (WGS) entry which is preliminary data.</text>
</comment>
<dbReference type="Proteomes" id="UP000499080">
    <property type="component" value="Unassembled WGS sequence"/>
</dbReference>
<evidence type="ECO:0000313" key="1">
    <source>
        <dbReference type="EMBL" id="GBL76937.1"/>
    </source>
</evidence>
<dbReference type="Pfam" id="PF16984">
    <property type="entry name" value="Grp7_allergen"/>
    <property type="match status" value="1"/>
</dbReference>
<keyword evidence="2" id="KW-1185">Reference proteome</keyword>
<accession>A0A4Y2ABH2</accession>
<name>A0A4Y2ABH2_ARAVE</name>
<evidence type="ECO:0000313" key="2">
    <source>
        <dbReference type="Proteomes" id="UP000499080"/>
    </source>
</evidence>
<sequence>MDKVFIEPTTSRGLPIRYNYKKFHLLTDEDRERKTIERGNLFMDKVIETIADYEFCNGHYPLEDIEFNFEKNTPYVDINFDTILSDGHLKGLQTLDRLGPCSFFEEDGRMHINAALTADLLNVKYQGCFQFLSILRPHFSLDVNISKVTVCLYISVNSSTGQDGILHKFFIENIEDISVNFTGLRPFTKPINFLNRGLIKLFRNHIEKKLENLLEDHIKSKIVNFTFPNKKVVYYKYKLKIPPHSRSPHKFSPLQTIEEVE</sequence>
<organism evidence="1 2">
    <name type="scientific">Araneus ventricosus</name>
    <name type="common">Orbweaver spider</name>
    <name type="synonym">Epeira ventricosa</name>
    <dbReference type="NCBI Taxonomy" id="182803"/>
    <lineage>
        <taxon>Eukaryota</taxon>
        <taxon>Metazoa</taxon>
        <taxon>Ecdysozoa</taxon>
        <taxon>Arthropoda</taxon>
        <taxon>Chelicerata</taxon>
        <taxon>Arachnida</taxon>
        <taxon>Araneae</taxon>
        <taxon>Araneomorphae</taxon>
        <taxon>Entelegynae</taxon>
        <taxon>Araneoidea</taxon>
        <taxon>Araneidae</taxon>
        <taxon>Araneus</taxon>
    </lineage>
</organism>
<dbReference type="AlphaFoldDB" id="A0A4Y2ABH2"/>
<dbReference type="EMBL" id="BGPR01000011">
    <property type="protein sequence ID" value="GBL76937.1"/>
    <property type="molecule type" value="Genomic_DNA"/>
</dbReference>
<proteinExistence type="predicted"/>
<protein>
    <submittedName>
        <fullName evidence="1">Uncharacterized protein</fullName>
    </submittedName>
</protein>
<dbReference type="InterPro" id="IPR020234">
    <property type="entry name" value="Mite_allergen_group-7"/>
</dbReference>
<dbReference type="OrthoDB" id="10426293at2759"/>
<gene>
    <name evidence="1" type="ORF">AVEN_12612_1</name>
</gene>
<reference evidence="1 2" key="1">
    <citation type="journal article" date="2019" name="Sci. Rep.">
        <title>Orb-weaving spider Araneus ventricosus genome elucidates the spidroin gene catalogue.</title>
        <authorList>
            <person name="Kono N."/>
            <person name="Nakamura H."/>
            <person name="Ohtoshi R."/>
            <person name="Moran D.A.P."/>
            <person name="Shinohara A."/>
            <person name="Yoshida Y."/>
            <person name="Fujiwara M."/>
            <person name="Mori M."/>
            <person name="Tomita M."/>
            <person name="Arakawa K."/>
        </authorList>
    </citation>
    <scope>NUCLEOTIDE SEQUENCE [LARGE SCALE GENOMIC DNA]</scope>
</reference>
<dbReference type="Gene3D" id="3.15.10.50">
    <property type="match status" value="1"/>
</dbReference>